<name>A0A8J8NCB9_HALGN</name>
<evidence type="ECO:0000256" key="1">
    <source>
        <dbReference type="SAM" id="MobiDB-lite"/>
    </source>
</evidence>
<dbReference type="EMBL" id="RRYP01024256">
    <property type="protein sequence ID" value="TNV72101.1"/>
    <property type="molecule type" value="Genomic_DNA"/>
</dbReference>
<feature type="region of interest" description="Disordered" evidence="1">
    <location>
        <begin position="78"/>
        <end position="170"/>
    </location>
</feature>
<proteinExistence type="predicted"/>
<accession>A0A8J8NCB9</accession>
<evidence type="ECO:0000313" key="2">
    <source>
        <dbReference type="EMBL" id="TNV72101.1"/>
    </source>
</evidence>
<feature type="compositionally biased region" description="Basic and acidic residues" evidence="1">
    <location>
        <begin position="143"/>
        <end position="170"/>
    </location>
</feature>
<gene>
    <name evidence="2" type="ORF">FGO68_gene17043</name>
</gene>
<protein>
    <submittedName>
        <fullName evidence="2">Uncharacterized protein</fullName>
    </submittedName>
</protein>
<comment type="caution">
    <text evidence="2">The sequence shown here is derived from an EMBL/GenBank/DDBJ whole genome shotgun (WGS) entry which is preliminary data.</text>
</comment>
<dbReference type="Proteomes" id="UP000785679">
    <property type="component" value="Unassembled WGS sequence"/>
</dbReference>
<dbReference type="AlphaFoldDB" id="A0A8J8NCB9"/>
<keyword evidence="3" id="KW-1185">Reference proteome</keyword>
<sequence length="170" mass="18874">MAARAEKTLIPTTGVSVAAARAAAQKLNVTTLNVEQVTDSSVEGVNASIAPANMSNKKKSGAAGSSFLDKQSDSFEDSFMFPATQESNAPKRTKALRQKTAIIEEGKNEHLEHHERKDRSKSTHHKKERGSRHGSSHNGSSHHRQDDEERSNDRDRVRSIERNKKYVREV</sequence>
<feature type="compositionally biased region" description="Basic and acidic residues" evidence="1">
    <location>
        <begin position="102"/>
        <end position="121"/>
    </location>
</feature>
<feature type="compositionally biased region" description="Basic residues" evidence="1">
    <location>
        <begin position="122"/>
        <end position="135"/>
    </location>
</feature>
<evidence type="ECO:0000313" key="3">
    <source>
        <dbReference type="Proteomes" id="UP000785679"/>
    </source>
</evidence>
<organism evidence="2 3">
    <name type="scientific">Halteria grandinella</name>
    <dbReference type="NCBI Taxonomy" id="5974"/>
    <lineage>
        <taxon>Eukaryota</taxon>
        <taxon>Sar</taxon>
        <taxon>Alveolata</taxon>
        <taxon>Ciliophora</taxon>
        <taxon>Intramacronucleata</taxon>
        <taxon>Spirotrichea</taxon>
        <taxon>Stichotrichia</taxon>
        <taxon>Sporadotrichida</taxon>
        <taxon>Halteriidae</taxon>
        <taxon>Halteria</taxon>
    </lineage>
</organism>
<reference evidence="2" key="1">
    <citation type="submission" date="2019-06" db="EMBL/GenBank/DDBJ databases">
        <authorList>
            <person name="Zheng W."/>
        </authorList>
    </citation>
    <scope>NUCLEOTIDE SEQUENCE</scope>
    <source>
        <strain evidence="2">QDHG01</strain>
    </source>
</reference>